<dbReference type="InterPro" id="IPR011711">
    <property type="entry name" value="GntR_C"/>
</dbReference>
<dbReference type="Gene3D" id="1.20.120.530">
    <property type="entry name" value="GntR ligand-binding domain-like"/>
    <property type="match status" value="1"/>
</dbReference>
<gene>
    <name evidence="5" type="ORF">BB934_24415</name>
</gene>
<dbReference type="SMART" id="SM00895">
    <property type="entry name" value="FCD"/>
    <property type="match status" value="1"/>
</dbReference>
<dbReference type="SMART" id="SM00345">
    <property type="entry name" value="HTH_GNTR"/>
    <property type="match status" value="1"/>
</dbReference>
<dbReference type="PANTHER" id="PTHR43537">
    <property type="entry name" value="TRANSCRIPTIONAL REGULATOR, GNTR FAMILY"/>
    <property type="match status" value="1"/>
</dbReference>
<dbReference type="Pfam" id="PF00392">
    <property type="entry name" value="GntR"/>
    <property type="match status" value="1"/>
</dbReference>
<dbReference type="RefSeq" id="WP_099512049.1">
    <property type="nucleotide sequence ID" value="NZ_CP016616.1"/>
</dbReference>
<feature type="domain" description="HTH gntR-type" evidence="4">
    <location>
        <begin position="19"/>
        <end position="87"/>
    </location>
</feature>
<dbReference type="Gene3D" id="1.10.10.10">
    <property type="entry name" value="Winged helix-like DNA-binding domain superfamily/Winged helix DNA-binding domain"/>
    <property type="match status" value="1"/>
</dbReference>
<dbReference type="CDD" id="cd07377">
    <property type="entry name" value="WHTH_GntR"/>
    <property type="match status" value="1"/>
</dbReference>
<name>A0A1B2ELX3_9HYPH</name>
<keyword evidence="3" id="KW-0804">Transcription</keyword>
<proteinExistence type="predicted"/>
<dbReference type="KEGG" id="moc:BB934_24415"/>
<reference evidence="5" key="1">
    <citation type="submission" date="2016-07" db="EMBL/GenBank/DDBJ databases">
        <title>Microvirga ossetica sp. nov. a new species of rhizobia isolated from root nodules of the legume species Vicia alpestris Steven originated from North Ossetia region in the Caucasus.</title>
        <authorList>
            <person name="Safronova V.I."/>
            <person name="Kuznetsova I.G."/>
            <person name="Sazanova A.L."/>
            <person name="Belimov A."/>
            <person name="Andronov E."/>
            <person name="Osledkin Y.S."/>
            <person name="Onishchuk O.P."/>
            <person name="Kurchak O.N."/>
            <person name="Shaposhnikov A.I."/>
            <person name="Willems A."/>
            <person name="Tikhonovich I.A."/>
        </authorList>
    </citation>
    <scope>NUCLEOTIDE SEQUENCE [LARGE SCALE GENOMIC DNA]</scope>
    <source>
        <strain evidence="5">V5/3M</strain>
    </source>
</reference>
<dbReference type="GO" id="GO:0003700">
    <property type="term" value="F:DNA-binding transcription factor activity"/>
    <property type="evidence" value="ECO:0007669"/>
    <property type="project" value="InterPro"/>
</dbReference>
<dbReference type="Pfam" id="PF07729">
    <property type="entry name" value="FCD"/>
    <property type="match status" value="1"/>
</dbReference>
<sequence length="255" mass="27628">MSAGSARKRLFSTKPVTPARLADTVSDAIAAALFDGRIAPGEALPAEGEIAREFGVSKPIAREALRQLTAAGLIFTQQGKVARAKAMNGEPMERIYGYAARSSLERLREANEMRRVIETGIGRLAAERRDPAGLAAMERALHDMAGSIKEPSDFTEADILFHLGIALATGNTMIRVQMEGMRSVQREVSELFSRRANRTDADWNATVERHRAIYEAIATGAPDLAEQKIIAHFEAADIASLEVAEKLVGAGDTQR</sequence>
<dbReference type="GO" id="GO:0003677">
    <property type="term" value="F:DNA binding"/>
    <property type="evidence" value="ECO:0007669"/>
    <property type="project" value="UniProtKB-KW"/>
</dbReference>
<accession>A0A1B2ELX3</accession>
<dbReference type="SUPFAM" id="SSF48008">
    <property type="entry name" value="GntR ligand-binding domain-like"/>
    <property type="match status" value="1"/>
</dbReference>
<dbReference type="PANTHER" id="PTHR43537:SF5">
    <property type="entry name" value="UXU OPERON TRANSCRIPTIONAL REGULATOR"/>
    <property type="match status" value="1"/>
</dbReference>
<evidence type="ECO:0000256" key="1">
    <source>
        <dbReference type="ARBA" id="ARBA00023015"/>
    </source>
</evidence>
<dbReference type="PROSITE" id="PS50949">
    <property type="entry name" value="HTH_GNTR"/>
    <property type="match status" value="1"/>
</dbReference>
<dbReference type="InterPro" id="IPR036388">
    <property type="entry name" value="WH-like_DNA-bd_sf"/>
</dbReference>
<protein>
    <submittedName>
        <fullName evidence="5">GntR family transcriptional regulator</fullName>
    </submittedName>
</protein>
<evidence type="ECO:0000256" key="3">
    <source>
        <dbReference type="ARBA" id="ARBA00023163"/>
    </source>
</evidence>
<dbReference type="InterPro" id="IPR036390">
    <property type="entry name" value="WH_DNA-bd_sf"/>
</dbReference>
<dbReference type="SUPFAM" id="SSF46785">
    <property type="entry name" value="Winged helix' DNA-binding domain"/>
    <property type="match status" value="1"/>
</dbReference>
<dbReference type="InterPro" id="IPR008920">
    <property type="entry name" value="TF_FadR/GntR_C"/>
</dbReference>
<dbReference type="InterPro" id="IPR000524">
    <property type="entry name" value="Tscrpt_reg_HTH_GntR"/>
</dbReference>
<keyword evidence="2" id="KW-0238">DNA-binding</keyword>
<evidence type="ECO:0000259" key="4">
    <source>
        <dbReference type="PROSITE" id="PS50949"/>
    </source>
</evidence>
<dbReference type="AlphaFoldDB" id="A0A1B2ELX3"/>
<organism evidence="5">
    <name type="scientific">Microvirga ossetica</name>
    <dbReference type="NCBI Taxonomy" id="1882682"/>
    <lineage>
        <taxon>Bacteria</taxon>
        <taxon>Pseudomonadati</taxon>
        <taxon>Pseudomonadota</taxon>
        <taxon>Alphaproteobacteria</taxon>
        <taxon>Hyphomicrobiales</taxon>
        <taxon>Methylobacteriaceae</taxon>
        <taxon>Microvirga</taxon>
    </lineage>
</organism>
<dbReference type="EMBL" id="CP016616">
    <property type="protein sequence ID" value="ANY80980.1"/>
    <property type="molecule type" value="Genomic_DNA"/>
</dbReference>
<keyword evidence="1" id="KW-0805">Transcription regulation</keyword>
<evidence type="ECO:0000256" key="2">
    <source>
        <dbReference type="ARBA" id="ARBA00023125"/>
    </source>
</evidence>
<dbReference type="OrthoDB" id="9028214at2"/>
<dbReference type="PRINTS" id="PR00035">
    <property type="entry name" value="HTHGNTR"/>
</dbReference>
<evidence type="ECO:0000313" key="5">
    <source>
        <dbReference type="EMBL" id="ANY80980.1"/>
    </source>
</evidence>